<reference evidence="1" key="1">
    <citation type="journal article" date="2014" name="Front. Microbiol.">
        <title>High frequency of phylogenetically diverse reductive dehalogenase-homologous genes in deep subseafloor sedimentary metagenomes.</title>
        <authorList>
            <person name="Kawai M."/>
            <person name="Futagami T."/>
            <person name="Toyoda A."/>
            <person name="Takaki Y."/>
            <person name="Nishi S."/>
            <person name="Hori S."/>
            <person name="Arai W."/>
            <person name="Tsubouchi T."/>
            <person name="Morono Y."/>
            <person name="Uchiyama I."/>
            <person name="Ito T."/>
            <person name="Fujiyama A."/>
            <person name="Inagaki F."/>
            <person name="Takami H."/>
        </authorList>
    </citation>
    <scope>NUCLEOTIDE SEQUENCE</scope>
    <source>
        <strain evidence="1">Expedition CK06-06</strain>
    </source>
</reference>
<protein>
    <submittedName>
        <fullName evidence="1">Uncharacterized protein</fullName>
    </submittedName>
</protein>
<dbReference type="EMBL" id="BARV01016096">
    <property type="protein sequence ID" value="GAI23062.1"/>
    <property type="molecule type" value="Genomic_DNA"/>
</dbReference>
<gene>
    <name evidence="1" type="ORF">S06H3_27707</name>
</gene>
<accession>X1LUM7</accession>
<evidence type="ECO:0000313" key="1">
    <source>
        <dbReference type="EMBL" id="GAI23062.1"/>
    </source>
</evidence>
<sequence length="37" mass="4220">RISVDEYTQYKEVYEELARQTDKQVVLSKVTPGSGDS</sequence>
<name>X1LUM7_9ZZZZ</name>
<organism evidence="1">
    <name type="scientific">marine sediment metagenome</name>
    <dbReference type="NCBI Taxonomy" id="412755"/>
    <lineage>
        <taxon>unclassified sequences</taxon>
        <taxon>metagenomes</taxon>
        <taxon>ecological metagenomes</taxon>
    </lineage>
</organism>
<comment type="caution">
    <text evidence="1">The sequence shown here is derived from an EMBL/GenBank/DDBJ whole genome shotgun (WGS) entry which is preliminary data.</text>
</comment>
<feature type="non-terminal residue" evidence="1">
    <location>
        <position position="1"/>
    </location>
</feature>
<dbReference type="AlphaFoldDB" id="X1LUM7"/>
<proteinExistence type="predicted"/>